<gene>
    <name evidence="1" type="ORF">SAMN02745941_04032</name>
</gene>
<dbReference type="AlphaFoldDB" id="A0A1M6CAV7"/>
<name>A0A1M6CAV7_9CLOT</name>
<proteinExistence type="predicted"/>
<dbReference type="Proteomes" id="UP000184241">
    <property type="component" value="Unassembled WGS sequence"/>
</dbReference>
<dbReference type="InterPro" id="IPR021321">
    <property type="entry name" value="DUF2922"/>
</dbReference>
<evidence type="ECO:0008006" key="3">
    <source>
        <dbReference type="Google" id="ProtNLM"/>
    </source>
</evidence>
<protein>
    <recommendedName>
        <fullName evidence="3">DUF2922 domain-containing protein</fullName>
    </recommendedName>
</protein>
<sequence length="70" mass="7756">MSNVLSISFITSNGSKASLSIADVRENVTKEEIERLMNLIIEKGYFETKNGSLIAINAAKIIKKEENKVI</sequence>
<dbReference type="RefSeq" id="WP_073022369.1">
    <property type="nucleotide sequence ID" value="NZ_FQXU01000016.1"/>
</dbReference>
<evidence type="ECO:0000313" key="2">
    <source>
        <dbReference type="Proteomes" id="UP000184241"/>
    </source>
</evidence>
<reference evidence="1 2" key="1">
    <citation type="submission" date="2016-11" db="EMBL/GenBank/DDBJ databases">
        <authorList>
            <person name="Jaros S."/>
            <person name="Januszkiewicz K."/>
            <person name="Wedrychowicz H."/>
        </authorList>
    </citation>
    <scope>NUCLEOTIDE SEQUENCE [LARGE SCALE GENOMIC DNA]</scope>
    <source>
        <strain evidence="1 2">DSM 6191</strain>
    </source>
</reference>
<accession>A0A1M6CAV7</accession>
<organism evidence="1 2">
    <name type="scientific">Clostridium intestinale DSM 6191</name>
    <dbReference type="NCBI Taxonomy" id="1121320"/>
    <lineage>
        <taxon>Bacteria</taxon>
        <taxon>Bacillati</taxon>
        <taxon>Bacillota</taxon>
        <taxon>Clostridia</taxon>
        <taxon>Eubacteriales</taxon>
        <taxon>Clostridiaceae</taxon>
        <taxon>Clostridium</taxon>
    </lineage>
</organism>
<dbReference type="Pfam" id="PF11148">
    <property type="entry name" value="DUF2922"/>
    <property type="match status" value="1"/>
</dbReference>
<dbReference type="EMBL" id="FQXU01000016">
    <property type="protein sequence ID" value="SHI57941.1"/>
    <property type="molecule type" value="Genomic_DNA"/>
</dbReference>
<evidence type="ECO:0000313" key="1">
    <source>
        <dbReference type="EMBL" id="SHI57941.1"/>
    </source>
</evidence>